<feature type="region of interest" description="Disordered" evidence="1">
    <location>
        <begin position="1"/>
        <end position="44"/>
    </location>
</feature>
<sequence>MEEDRDSKGTSPGGGESCAVAHRHGPVGQRRCQSKTAAIPQGSATPSATCVLAALTGATGPTCACTSGRYSGGKRAPVACCGPGSPTRVLSAVPQSRDGASYLTCGGGRGTQAKIQLTLSRKDVSHCFR</sequence>
<gene>
    <name evidence="2" type="ORF">WMY93_014450</name>
</gene>
<keyword evidence="3" id="KW-1185">Reference proteome</keyword>
<proteinExistence type="predicted"/>
<protein>
    <submittedName>
        <fullName evidence="2">Uncharacterized protein</fullName>
    </submittedName>
</protein>
<dbReference type="Proteomes" id="UP001460270">
    <property type="component" value="Unassembled WGS sequence"/>
</dbReference>
<evidence type="ECO:0000313" key="2">
    <source>
        <dbReference type="EMBL" id="KAK7909766.1"/>
    </source>
</evidence>
<reference evidence="3" key="1">
    <citation type="submission" date="2024-04" db="EMBL/GenBank/DDBJ databases">
        <title>Salinicola lusitanus LLJ914,a marine bacterium isolated from the Okinawa Trough.</title>
        <authorList>
            <person name="Li J."/>
        </authorList>
    </citation>
    <scope>NUCLEOTIDE SEQUENCE [LARGE SCALE GENOMIC DNA]</scope>
</reference>
<evidence type="ECO:0000313" key="3">
    <source>
        <dbReference type="Proteomes" id="UP001460270"/>
    </source>
</evidence>
<comment type="caution">
    <text evidence="2">The sequence shown here is derived from an EMBL/GenBank/DDBJ whole genome shotgun (WGS) entry which is preliminary data.</text>
</comment>
<accession>A0AAW0NUI1</accession>
<evidence type="ECO:0000256" key="1">
    <source>
        <dbReference type="SAM" id="MobiDB-lite"/>
    </source>
</evidence>
<organism evidence="2 3">
    <name type="scientific">Mugilogobius chulae</name>
    <name type="common">yellowstripe goby</name>
    <dbReference type="NCBI Taxonomy" id="88201"/>
    <lineage>
        <taxon>Eukaryota</taxon>
        <taxon>Metazoa</taxon>
        <taxon>Chordata</taxon>
        <taxon>Craniata</taxon>
        <taxon>Vertebrata</taxon>
        <taxon>Euteleostomi</taxon>
        <taxon>Actinopterygii</taxon>
        <taxon>Neopterygii</taxon>
        <taxon>Teleostei</taxon>
        <taxon>Neoteleostei</taxon>
        <taxon>Acanthomorphata</taxon>
        <taxon>Gobiaria</taxon>
        <taxon>Gobiiformes</taxon>
        <taxon>Gobioidei</taxon>
        <taxon>Gobiidae</taxon>
        <taxon>Gobionellinae</taxon>
        <taxon>Mugilogobius</taxon>
    </lineage>
</organism>
<dbReference type="AlphaFoldDB" id="A0AAW0NUI1"/>
<name>A0AAW0NUI1_9GOBI</name>
<dbReference type="EMBL" id="JBBPFD010000010">
    <property type="protein sequence ID" value="KAK7909766.1"/>
    <property type="molecule type" value="Genomic_DNA"/>
</dbReference>